<dbReference type="InterPro" id="IPR005814">
    <property type="entry name" value="Aminotrans_3"/>
</dbReference>
<comment type="similarity">
    <text evidence="1 3">Belongs to the class-III pyridoxal-phosphate-dependent aminotransferase family.</text>
</comment>
<evidence type="ECO:0000313" key="4">
    <source>
        <dbReference type="EMBL" id="PPJ52646.1"/>
    </source>
</evidence>
<dbReference type="NCBIfam" id="NF005685">
    <property type="entry name" value="PRK07483.1"/>
    <property type="match status" value="1"/>
</dbReference>
<dbReference type="OrthoDB" id="5419315at2759"/>
<gene>
    <name evidence="4" type="ORF">CBER1_10596</name>
</gene>
<dbReference type="PANTHER" id="PTHR43094">
    <property type="entry name" value="AMINOTRANSFERASE"/>
    <property type="match status" value="1"/>
</dbReference>
<keyword evidence="5" id="KW-1185">Reference proteome</keyword>
<evidence type="ECO:0000256" key="3">
    <source>
        <dbReference type="RuleBase" id="RU003560"/>
    </source>
</evidence>
<proteinExistence type="inferred from homology"/>
<accession>A0A2S6BYW1</accession>
<dbReference type="GO" id="GO:0005829">
    <property type="term" value="C:cytosol"/>
    <property type="evidence" value="ECO:0007669"/>
    <property type="project" value="TreeGrafter"/>
</dbReference>
<protein>
    <submittedName>
        <fullName evidence="4">Uncharacterized protein</fullName>
    </submittedName>
</protein>
<dbReference type="CDD" id="cd00610">
    <property type="entry name" value="OAT_like"/>
    <property type="match status" value="1"/>
</dbReference>
<keyword evidence="2 3" id="KW-0663">Pyridoxal phosphate</keyword>
<dbReference type="SUPFAM" id="SSF53383">
    <property type="entry name" value="PLP-dependent transferases"/>
    <property type="match status" value="1"/>
</dbReference>
<dbReference type="InterPro" id="IPR015421">
    <property type="entry name" value="PyrdxlP-dep_Trfase_major"/>
</dbReference>
<dbReference type="Gene3D" id="3.40.640.10">
    <property type="entry name" value="Type I PLP-dependent aspartate aminotransferase-like (Major domain)"/>
    <property type="match status" value="1"/>
</dbReference>
<dbReference type="Pfam" id="PF00202">
    <property type="entry name" value="Aminotran_3"/>
    <property type="match status" value="1"/>
</dbReference>
<evidence type="ECO:0000313" key="5">
    <source>
        <dbReference type="Proteomes" id="UP000237631"/>
    </source>
</evidence>
<dbReference type="GO" id="GO:0008483">
    <property type="term" value="F:transaminase activity"/>
    <property type="evidence" value="ECO:0007669"/>
    <property type="project" value="InterPro"/>
</dbReference>
<evidence type="ECO:0000256" key="1">
    <source>
        <dbReference type="ARBA" id="ARBA00008954"/>
    </source>
</evidence>
<evidence type="ECO:0000256" key="2">
    <source>
        <dbReference type="ARBA" id="ARBA00022898"/>
    </source>
</evidence>
<dbReference type="AlphaFoldDB" id="A0A2S6BYW1"/>
<dbReference type="InterPro" id="IPR015424">
    <property type="entry name" value="PyrdxlP-dep_Trfase"/>
</dbReference>
<comment type="caution">
    <text evidence="4">The sequence shown here is derived from an EMBL/GenBank/DDBJ whole genome shotgun (WGS) entry which is preliminary data.</text>
</comment>
<dbReference type="Proteomes" id="UP000237631">
    <property type="component" value="Unassembled WGS sequence"/>
</dbReference>
<dbReference type="STRING" id="357750.A0A2S6BYW1"/>
<dbReference type="PANTHER" id="PTHR43094:SF1">
    <property type="entry name" value="AMINOTRANSFERASE CLASS-III"/>
    <property type="match status" value="1"/>
</dbReference>
<reference evidence="5" key="1">
    <citation type="journal article" date="2017" name="bioRxiv">
        <title>Conservation of a gene cluster reveals novel cercosporin biosynthetic mechanisms and extends production to the genus Colletotrichum.</title>
        <authorList>
            <person name="de Jonge R."/>
            <person name="Ebert M.K."/>
            <person name="Huitt-Roehl C.R."/>
            <person name="Pal P."/>
            <person name="Suttle J.C."/>
            <person name="Spanner R.E."/>
            <person name="Neubauer J.D."/>
            <person name="Jurick W.M.II."/>
            <person name="Stott K.A."/>
            <person name="Secor G.A."/>
            <person name="Thomma B.P.H.J."/>
            <person name="Van de Peer Y."/>
            <person name="Townsend C.A."/>
            <person name="Bolton M.D."/>
        </authorList>
    </citation>
    <scope>NUCLEOTIDE SEQUENCE [LARGE SCALE GENOMIC DNA]</scope>
    <source>
        <strain evidence="5">CBS538.71</strain>
    </source>
</reference>
<name>A0A2S6BYW1_9PEZI</name>
<dbReference type="InterPro" id="IPR015422">
    <property type="entry name" value="PyrdxlP-dep_Trfase_small"/>
</dbReference>
<dbReference type="GO" id="GO:0030170">
    <property type="term" value="F:pyridoxal phosphate binding"/>
    <property type="evidence" value="ECO:0007669"/>
    <property type="project" value="InterPro"/>
</dbReference>
<dbReference type="EMBL" id="PNEN01001677">
    <property type="protein sequence ID" value="PPJ52646.1"/>
    <property type="molecule type" value="Genomic_DNA"/>
</dbReference>
<organism evidence="4 5">
    <name type="scientific">Cercospora berteroae</name>
    <dbReference type="NCBI Taxonomy" id="357750"/>
    <lineage>
        <taxon>Eukaryota</taxon>
        <taxon>Fungi</taxon>
        <taxon>Dikarya</taxon>
        <taxon>Ascomycota</taxon>
        <taxon>Pezizomycotina</taxon>
        <taxon>Dothideomycetes</taxon>
        <taxon>Dothideomycetidae</taxon>
        <taxon>Mycosphaerellales</taxon>
        <taxon>Mycosphaerellaceae</taxon>
        <taxon>Cercospora</taxon>
    </lineage>
</organism>
<sequence length="454" mass="49726">MESISNGPGNYMLRPDTNAPLLRVVKSQGCFLEVEGGRRILDGCAGAVVACLGHGDIRIREAIIKQLDTVPYAHGQIYTNDAQEELAKLLIDSTNGLMSHAFFMSSGSEALEAAVKLARQYHLEKQSPEPQRDMFISRQGCYHGATLATLSLSGHVGRKAPYTTMQIPNVRHTLQCNGYRKNDGESDEAYVKRLVDALEGDILACGTDRVCAFVAETVGGATSGAMPSVPGYFKAVRELCDKYGILIILDEIMCGSGRTGTMHAWQQEGMVPDIQAMGKGLNAGFVPLSAILFNHKIYNALHANSGAFCHGQTFQAHILACAAALRTQQILIEDGLIQQCREKGDYLMSRLNKFVRQLPNIGDVRGRGLFVGIEFVKDKQTKEPFDPRDGIAYRVRKAIFDRNVAIYPGTGSVDGRRGDHLIVSPPYTVSHEEIDQIVGVLADAFRDIFRAQPH</sequence>
<dbReference type="Gene3D" id="3.90.1150.10">
    <property type="entry name" value="Aspartate Aminotransferase, domain 1"/>
    <property type="match status" value="1"/>
</dbReference>